<dbReference type="SMART" id="SM00128">
    <property type="entry name" value="IPPc"/>
    <property type="match status" value="1"/>
</dbReference>
<dbReference type="Gene3D" id="3.60.10.10">
    <property type="entry name" value="Endonuclease/exonuclease/phosphatase"/>
    <property type="match status" value="1"/>
</dbReference>
<dbReference type="InterPro" id="IPR045849">
    <property type="entry name" value="IP5P_plant"/>
</dbReference>
<proteinExistence type="inferred from homology"/>
<dbReference type="GO" id="GO:0046856">
    <property type="term" value="P:phosphatidylinositol dephosphorylation"/>
    <property type="evidence" value="ECO:0007669"/>
    <property type="project" value="InterPro"/>
</dbReference>
<dbReference type="PANTHER" id="PTHR45666">
    <property type="entry name" value="TYPE IV INOSITOL POLYPHOSPHATE 5-PHOSPHATASE 9"/>
    <property type="match status" value="1"/>
</dbReference>
<feature type="domain" description="Inositol polyphosphate-related phosphatase" evidence="3">
    <location>
        <begin position="90"/>
        <end position="468"/>
    </location>
</feature>
<dbReference type="PANTHER" id="PTHR45666:SF7">
    <property type="entry name" value="TYPE IV INOSITOL POLYPHOSPHATE 5-PHOSPHATASE 6-LIKE"/>
    <property type="match status" value="1"/>
</dbReference>
<keyword evidence="2" id="KW-0378">Hydrolase</keyword>
<dbReference type="OrthoDB" id="62798at2759"/>
<comment type="similarity">
    <text evidence="1">Belongs to the inositol polyphosphate 5-phosphatase family.</text>
</comment>
<dbReference type="AlphaFoldDB" id="A0A8J5YQ40"/>
<dbReference type="SUPFAM" id="SSF56219">
    <property type="entry name" value="DNase I-like"/>
    <property type="match status" value="1"/>
</dbReference>
<evidence type="ECO:0000259" key="3">
    <source>
        <dbReference type="SMART" id="SM00128"/>
    </source>
</evidence>
<dbReference type="Proteomes" id="UP000701853">
    <property type="component" value="Chromosome 9"/>
</dbReference>
<accession>A0A8J5YQ40</accession>
<evidence type="ECO:0000313" key="5">
    <source>
        <dbReference type="Proteomes" id="UP000701853"/>
    </source>
</evidence>
<organism evidence="4 5">
    <name type="scientific">Gossypium anomalum</name>
    <dbReference type="NCBI Taxonomy" id="47600"/>
    <lineage>
        <taxon>Eukaryota</taxon>
        <taxon>Viridiplantae</taxon>
        <taxon>Streptophyta</taxon>
        <taxon>Embryophyta</taxon>
        <taxon>Tracheophyta</taxon>
        <taxon>Spermatophyta</taxon>
        <taxon>Magnoliopsida</taxon>
        <taxon>eudicotyledons</taxon>
        <taxon>Gunneridae</taxon>
        <taxon>Pentapetalae</taxon>
        <taxon>rosids</taxon>
        <taxon>malvids</taxon>
        <taxon>Malvales</taxon>
        <taxon>Malvaceae</taxon>
        <taxon>Malvoideae</taxon>
        <taxon>Gossypium</taxon>
    </lineage>
</organism>
<comment type="caution">
    <text evidence="4">The sequence shown here is derived from an EMBL/GenBank/DDBJ whole genome shotgun (WGS) entry which is preliminary data.</text>
</comment>
<dbReference type="InterPro" id="IPR036691">
    <property type="entry name" value="Endo/exonu/phosph_ase_sf"/>
</dbReference>
<gene>
    <name evidence="4" type="ORF">CXB51_024101</name>
</gene>
<dbReference type="GO" id="GO:0034485">
    <property type="term" value="F:phosphatidylinositol-3,4,5-trisphosphate 5-phosphatase activity"/>
    <property type="evidence" value="ECO:0007669"/>
    <property type="project" value="TreeGrafter"/>
</dbReference>
<dbReference type="InterPro" id="IPR000300">
    <property type="entry name" value="IPPc"/>
</dbReference>
<name>A0A8J5YQ40_9ROSI</name>
<evidence type="ECO:0000313" key="4">
    <source>
        <dbReference type="EMBL" id="KAG8482806.1"/>
    </source>
</evidence>
<sequence>MNTKTFNRNYISLIEIGEIRKKATEVGLRVTMNDKNPKSSSGKFRKWFKRKHKKKQPDPYHLQDELSDGDDFMEDIYVSSLEIDPCTSTNELRIFVGTWNVAGRAPVGSLAVDLEEWLKPQDAVDIYVLGFQEIVPLKTRTVIGAEDPRKATNWNLLIGKALNESSGCPWLTPMLNPISSDSYHYVRNPGLEKRASFSAICDNTRMRGKPITQHRHHQQAVIGGSKYKLMASKKMVGVFISVWMKKELVTKYSVSNVKVSSVACGIMGYLGNKGSVSVSMSIERTSFCFIAAHLASGEKQGDEGRRNHQVSEIFKRTSFPRSAKDEHNLHPLTILGHDRIFWFGDLNYRLYNLEDNLARHLIQKKDWKALQEFDQLRREQEDGGVFQGWREGNIEFAPTYKYSSSNCNRYSGGVPSRSGEKQRTPAWCDRILWYGKGVKLLSYLRSEIKFSDHRPVSALFSTQIEVNKSSNPRIFSKDPIVPNIMPPEQIGTSGNYEEGKATLLSLIVKDTEASSIHTQKL</sequence>
<evidence type="ECO:0000256" key="2">
    <source>
        <dbReference type="ARBA" id="ARBA00022801"/>
    </source>
</evidence>
<dbReference type="GO" id="GO:0004445">
    <property type="term" value="F:inositol-polyphosphate 5-phosphatase activity"/>
    <property type="evidence" value="ECO:0007669"/>
    <property type="project" value="InterPro"/>
</dbReference>
<keyword evidence="5" id="KW-1185">Reference proteome</keyword>
<dbReference type="GO" id="GO:0004439">
    <property type="term" value="F:phosphatidylinositol-4,5-bisphosphate 5-phosphatase activity"/>
    <property type="evidence" value="ECO:0007669"/>
    <property type="project" value="TreeGrafter"/>
</dbReference>
<dbReference type="Pfam" id="PF22669">
    <property type="entry name" value="Exo_endo_phos2"/>
    <property type="match status" value="1"/>
</dbReference>
<reference evidence="4 5" key="1">
    <citation type="journal article" date="2021" name="bioRxiv">
        <title>The Gossypium anomalum genome as a resource for cotton improvement and evolutionary analysis of hybrid incompatibility.</title>
        <authorList>
            <person name="Grover C.E."/>
            <person name="Yuan D."/>
            <person name="Arick M.A."/>
            <person name="Miller E.R."/>
            <person name="Hu G."/>
            <person name="Peterson D.G."/>
            <person name="Wendel J.F."/>
            <person name="Udall J.A."/>
        </authorList>
    </citation>
    <scope>NUCLEOTIDE SEQUENCE [LARGE SCALE GENOMIC DNA]</scope>
    <source>
        <strain evidence="4">JFW-Udall</strain>
        <tissue evidence="4">Leaf</tissue>
    </source>
</reference>
<protein>
    <recommendedName>
        <fullName evidence="3">Inositol polyphosphate-related phosphatase domain-containing protein</fullName>
    </recommendedName>
</protein>
<evidence type="ECO:0000256" key="1">
    <source>
        <dbReference type="ARBA" id="ARBA00010768"/>
    </source>
</evidence>
<dbReference type="EMBL" id="JAHUZN010000009">
    <property type="protein sequence ID" value="KAG8482806.1"/>
    <property type="molecule type" value="Genomic_DNA"/>
</dbReference>